<sequence>MSYELKPRTEAGVKFVEAIERVITNLRNRALISDQNSSIDVDNFSDMRTSGVSTAFLPQSCGG</sequence>
<accession>A0A382TA37</accession>
<dbReference type="Gene3D" id="1.10.540.10">
    <property type="entry name" value="Acyl-CoA dehydrogenase/oxidase, N-terminal domain"/>
    <property type="match status" value="1"/>
</dbReference>
<name>A0A382TA37_9ZZZZ</name>
<evidence type="ECO:0008006" key="2">
    <source>
        <dbReference type="Google" id="ProtNLM"/>
    </source>
</evidence>
<gene>
    <name evidence="1" type="ORF">METZ01_LOCUS371519</name>
</gene>
<proteinExistence type="predicted"/>
<evidence type="ECO:0000313" key="1">
    <source>
        <dbReference type="EMBL" id="SVD18665.1"/>
    </source>
</evidence>
<dbReference type="AlphaFoldDB" id="A0A382TA37"/>
<organism evidence="1">
    <name type="scientific">marine metagenome</name>
    <dbReference type="NCBI Taxonomy" id="408172"/>
    <lineage>
        <taxon>unclassified sequences</taxon>
        <taxon>metagenomes</taxon>
        <taxon>ecological metagenomes</taxon>
    </lineage>
</organism>
<protein>
    <recommendedName>
        <fullName evidence="2">Acyl-CoA dehydrogenase/oxidase N-terminal domain-containing protein</fullName>
    </recommendedName>
</protein>
<dbReference type="GO" id="GO:0050660">
    <property type="term" value="F:flavin adenine dinucleotide binding"/>
    <property type="evidence" value="ECO:0007669"/>
    <property type="project" value="InterPro"/>
</dbReference>
<feature type="non-terminal residue" evidence="1">
    <location>
        <position position="63"/>
    </location>
</feature>
<dbReference type="InterPro" id="IPR037069">
    <property type="entry name" value="AcylCoA_DH/ox_N_sf"/>
</dbReference>
<dbReference type="GO" id="GO:0016627">
    <property type="term" value="F:oxidoreductase activity, acting on the CH-CH group of donors"/>
    <property type="evidence" value="ECO:0007669"/>
    <property type="project" value="InterPro"/>
</dbReference>
<reference evidence="1" key="1">
    <citation type="submission" date="2018-05" db="EMBL/GenBank/DDBJ databases">
        <authorList>
            <person name="Lanie J.A."/>
            <person name="Ng W.-L."/>
            <person name="Kazmierczak K.M."/>
            <person name="Andrzejewski T.M."/>
            <person name="Davidsen T.M."/>
            <person name="Wayne K.J."/>
            <person name="Tettelin H."/>
            <person name="Glass J.I."/>
            <person name="Rusch D."/>
            <person name="Podicherti R."/>
            <person name="Tsui H.-C.T."/>
            <person name="Winkler M.E."/>
        </authorList>
    </citation>
    <scope>NUCLEOTIDE SEQUENCE</scope>
</reference>
<dbReference type="EMBL" id="UINC01134865">
    <property type="protein sequence ID" value="SVD18665.1"/>
    <property type="molecule type" value="Genomic_DNA"/>
</dbReference>